<dbReference type="InterPro" id="IPR019734">
    <property type="entry name" value="TPR_rpt"/>
</dbReference>
<feature type="repeat" description="TPR" evidence="1">
    <location>
        <begin position="633"/>
        <end position="666"/>
    </location>
</feature>
<sequence>MKQQTFVKKASITLAVIALCAAGFSNLAAQEAPESAGLSILDISFGARGLALGEVMQAIPGDRFSIYNNPATSSFASQTVVIMGVQNMGLVNCGGIIGMFPFKFGTFTLGIKGSTVDGIDVRPDPSDPDYSADTIAAVMAIPALSYSYRFPHRLGAISAGLTLRAQTVSLGYDPVTNQQFVSTAVGVDIGAYQDFEDMNLGMGLVVQNLGPRMRFITQDTTDTTASQETDGTGQPLYIATSARYSVWEDRIGLLAGLGLGSRGFVFAGGVEYSPWPILSLRLGYSTERIQAENLSDGISAGFGLQVSNLEINYSYLPNSNIGGPGAGMHGVDVGFHFGTSEAEKERLLAQAREEAEKEALKRQKMTSQSLYEQGVSQYNMSQYDEAIKSWDLALIWWPDNAEARQMMDKVEEEKESMELEALVEQAKQAYVSKNYVALMVLSEQILEQDSTHSLALFYREEAEKGATEELISNAPAVVQGDLRNGIAALADQDYLTAMNSFSKVLDFSPGSSVDSVAQEYMRKTRVEIDRYISEEIDEVDALVSSNRYNEAKAKVRQLLELAPQNEDLLMKLGEIDSKISTDVERRLQRAKETEDAARSEKELKAVLQIDPSNQQAKENLKEVEKTAKKTQDVQKLYLLGVESYTENNYELAISYWQRVLSIDPNHANARKNLNRAQSKLNALAGS</sequence>
<feature type="repeat" description="TPR" evidence="1">
    <location>
        <begin position="367"/>
        <end position="400"/>
    </location>
</feature>
<keyword evidence="2" id="KW-0175">Coiled coil</keyword>
<dbReference type="InterPro" id="IPR011990">
    <property type="entry name" value="TPR-like_helical_dom_sf"/>
</dbReference>
<dbReference type="PANTHER" id="PTHR12558:SF44">
    <property type="entry name" value="TETRATRICOPEPTIDE REPEAT-CONTAINING PROTEIN"/>
    <property type="match status" value="1"/>
</dbReference>
<feature type="chain" id="PRO_5038460647" description="Tetratricopeptide repeat protein" evidence="3">
    <location>
        <begin position="29"/>
        <end position="686"/>
    </location>
</feature>
<name>A0A9D5QC11_UNCW3</name>
<proteinExistence type="predicted"/>
<evidence type="ECO:0008006" key="6">
    <source>
        <dbReference type="Google" id="ProtNLM"/>
    </source>
</evidence>
<evidence type="ECO:0000256" key="3">
    <source>
        <dbReference type="SAM" id="SignalP"/>
    </source>
</evidence>
<dbReference type="PANTHER" id="PTHR12558">
    <property type="entry name" value="CELL DIVISION CYCLE 16,23,27"/>
    <property type="match status" value="1"/>
</dbReference>
<dbReference type="SUPFAM" id="SSF48452">
    <property type="entry name" value="TPR-like"/>
    <property type="match status" value="2"/>
</dbReference>
<evidence type="ECO:0000256" key="1">
    <source>
        <dbReference type="PROSITE-ProRule" id="PRU00339"/>
    </source>
</evidence>
<feature type="coiled-coil region" evidence="2">
    <location>
        <begin position="400"/>
        <end position="429"/>
    </location>
</feature>
<feature type="coiled-coil region" evidence="2">
    <location>
        <begin position="341"/>
        <end position="368"/>
    </location>
</feature>
<feature type="coiled-coil region" evidence="2">
    <location>
        <begin position="580"/>
        <end position="633"/>
    </location>
</feature>
<reference evidence="4" key="1">
    <citation type="submission" date="2019-11" db="EMBL/GenBank/DDBJ databases">
        <title>Microbial mats filling the niche in hypersaline microbial mats.</title>
        <authorList>
            <person name="Wong H.L."/>
            <person name="Macleod F.I."/>
            <person name="White R.A. III"/>
            <person name="Burns B.P."/>
        </authorList>
    </citation>
    <scope>NUCLEOTIDE SEQUENCE</scope>
    <source>
        <strain evidence="4">Bin_327</strain>
    </source>
</reference>
<dbReference type="SMART" id="SM00028">
    <property type="entry name" value="TPR"/>
    <property type="match status" value="2"/>
</dbReference>
<evidence type="ECO:0000256" key="2">
    <source>
        <dbReference type="SAM" id="Coils"/>
    </source>
</evidence>
<dbReference type="Proteomes" id="UP000630660">
    <property type="component" value="Unassembled WGS sequence"/>
</dbReference>
<accession>A0A9D5QC11</accession>
<evidence type="ECO:0000313" key="5">
    <source>
        <dbReference type="Proteomes" id="UP000630660"/>
    </source>
</evidence>
<gene>
    <name evidence="4" type="ORF">GF359_02345</name>
</gene>
<dbReference type="Pfam" id="PF13181">
    <property type="entry name" value="TPR_8"/>
    <property type="match status" value="1"/>
</dbReference>
<dbReference type="GO" id="GO:0051301">
    <property type="term" value="P:cell division"/>
    <property type="evidence" value="ECO:0007669"/>
    <property type="project" value="TreeGrafter"/>
</dbReference>
<dbReference type="PROSITE" id="PS50005">
    <property type="entry name" value="TPR"/>
    <property type="match status" value="2"/>
</dbReference>
<comment type="caution">
    <text evidence="4">The sequence shown here is derived from an EMBL/GenBank/DDBJ whole genome shotgun (WGS) entry which is preliminary data.</text>
</comment>
<dbReference type="EMBL" id="WJKJ01000070">
    <property type="protein sequence ID" value="MBD3364034.1"/>
    <property type="molecule type" value="Genomic_DNA"/>
</dbReference>
<dbReference type="Gene3D" id="2.40.160.60">
    <property type="entry name" value="Outer membrane protein transport protein (OMPP1/FadL/TodX)"/>
    <property type="match status" value="1"/>
</dbReference>
<organism evidence="4 5">
    <name type="scientific">candidate division WOR-3 bacterium</name>
    <dbReference type="NCBI Taxonomy" id="2052148"/>
    <lineage>
        <taxon>Bacteria</taxon>
        <taxon>Bacteria division WOR-3</taxon>
    </lineage>
</organism>
<dbReference type="Gene3D" id="1.25.40.10">
    <property type="entry name" value="Tetratricopeptide repeat domain"/>
    <property type="match status" value="3"/>
</dbReference>
<keyword evidence="1" id="KW-0802">TPR repeat</keyword>
<dbReference type="AlphaFoldDB" id="A0A9D5QC11"/>
<evidence type="ECO:0000313" key="4">
    <source>
        <dbReference type="EMBL" id="MBD3364034.1"/>
    </source>
</evidence>
<keyword evidence="3" id="KW-0732">Signal</keyword>
<feature type="signal peptide" evidence="3">
    <location>
        <begin position="1"/>
        <end position="28"/>
    </location>
</feature>
<protein>
    <recommendedName>
        <fullName evidence="6">Tetratricopeptide repeat protein</fullName>
    </recommendedName>
</protein>